<dbReference type="AlphaFoldDB" id="A0A7C4YHY8"/>
<evidence type="ECO:0000259" key="9">
    <source>
        <dbReference type="PROSITE" id="PS50823"/>
    </source>
</evidence>
<dbReference type="NCBIfam" id="TIGR00231">
    <property type="entry name" value="small_GTP"/>
    <property type="match status" value="1"/>
</dbReference>
<dbReference type="InterPro" id="IPR006073">
    <property type="entry name" value="GTP-bd"/>
</dbReference>
<evidence type="ECO:0000256" key="2">
    <source>
        <dbReference type="ARBA" id="ARBA00020484"/>
    </source>
</evidence>
<gene>
    <name evidence="6" type="primary">era</name>
    <name evidence="11" type="ORF">ENV67_03605</name>
</gene>
<keyword evidence="6" id="KW-0690">Ribosome biogenesis</keyword>
<dbReference type="InterPro" id="IPR009019">
    <property type="entry name" value="KH_sf_prok-type"/>
</dbReference>
<dbReference type="HAMAP" id="MF_00367">
    <property type="entry name" value="GTPase_Era"/>
    <property type="match status" value="1"/>
</dbReference>
<dbReference type="PANTHER" id="PTHR42698">
    <property type="entry name" value="GTPASE ERA"/>
    <property type="match status" value="1"/>
</dbReference>
<dbReference type="FunFam" id="3.30.300.20:FF:000003">
    <property type="entry name" value="GTPase Era"/>
    <property type="match status" value="1"/>
</dbReference>
<dbReference type="InterPro" id="IPR004044">
    <property type="entry name" value="KH_dom_type_2"/>
</dbReference>
<comment type="similarity">
    <text evidence="1 6 7 8">Belongs to the TRAFAC class TrmE-Era-EngA-EngB-Septin-like GTPase superfamily. Era GTPase family.</text>
</comment>
<evidence type="ECO:0000256" key="7">
    <source>
        <dbReference type="PROSITE-ProRule" id="PRU01050"/>
    </source>
</evidence>
<proteinExistence type="inferred from homology"/>
<comment type="subunit">
    <text evidence="6">Monomer.</text>
</comment>
<evidence type="ECO:0000256" key="4">
    <source>
        <dbReference type="ARBA" id="ARBA00022884"/>
    </source>
</evidence>
<feature type="region of interest" description="G1" evidence="7">
    <location>
        <begin position="10"/>
        <end position="17"/>
    </location>
</feature>
<keyword evidence="4 6" id="KW-0694">RNA-binding</keyword>
<evidence type="ECO:0000256" key="8">
    <source>
        <dbReference type="RuleBase" id="RU003761"/>
    </source>
</evidence>
<dbReference type="InterPro" id="IPR027417">
    <property type="entry name" value="P-loop_NTPase"/>
</dbReference>
<evidence type="ECO:0000256" key="5">
    <source>
        <dbReference type="ARBA" id="ARBA00023134"/>
    </source>
</evidence>
<dbReference type="GO" id="GO:0003924">
    <property type="term" value="F:GTPase activity"/>
    <property type="evidence" value="ECO:0007669"/>
    <property type="project" value="UniProtKB-UniRule"/>
</dbReference>
<feature type="region of interest" description="G5" evidence="7">
    <location>
        <begin position="143"/>
        <end position="145"/>
    </location>
</feature>
<dbReference type="InterPro" id="IPR015946">
    <property type="entry name" value="KH_dom-like_a/b"/>
</dbReference>
<feature type="region of interest" description="G4" evidence="7">
    <location>
        <begin position="115"/>
        <end position="118"/>
    </location>
</feature>
<dbReference type="GO" id="GO:0005829">
    <property type="term" value="C:cytosol"/>
    <property type="evidence" value="ECO:0007669"/>
    <property type="project" value="TreeGrafter"/>
</dbReference>
<feature type="domain" description="Era-type G" evidence="10">
    <location>
        <begin position="2"/>
        <end position="164"/>
    </location>
</feature>
<feature type="region of interest" description="G3" evidence="7">
    <location>
        <begin position="57"/>
        <end position="60"/>
    </location>
</feature>
<dbReference type="Gene3D" id="3.40.50.300">
    <property type="entry name" value="P-loop containing nucleotide triphosphate hydrolases"/>
    <property type="match status" value="1"/>
</dbReference>
<feature type="binding site" evidence="6">
    <location>
        <begin position="57"/>
        <end position="61"/>
    </location>
    <ligand>
        <name>GTP</name>
        <dbReference type="ChEBI" id="CHEBI:37565"/>
    </ligand>
</feature>
<sequence length="283" mass="32963">MKVGFVTVLGKTNVGKSTLLNTIMKRNFFIVSSKPQTTRHRIIGVLNLEDAQIAFVDTPGIFEPKNELEKAMAESIKFALVDADIFYYMIDVYDLEIDEGIFKKIKDKTKFLLINKIDKVEKNIILPIIDKFKDYGFDEIIPVSALKNQNIDDLLETTKKYLPEGERLFLPDQISDRPVQFFIAEFIREKLYFVYGQEIPYSCAVEIEEFRDNFIKANIIVEKDSQKGIIIGKDGERIKKVGILARESIEHFLGKKIYLELWVKVKKNWRKDAELVRRLGYYE</sequence>
<dbReference type="InterPro" id="IPR030388">
    <property type="entry name" value="G_ERA_dom"/>
</dbReference>
<evidence type="ECO:0000256" key="6">
    <source>
        <dbReference type="HAMAP-Rule" id="MF_00367"/>
    </source>
</evidence>
<dbReference type="GO" id="GO:0070181">
    <property type="term" value="F:small ribosomal subunit rRNA binding"/>
    <property type="evidence" value="ECO:0007669"/>
    <property type="project" value="UniProtKB-UniRule"/>
</dbReference>
<dbReference type="SUPFAM" id="SSF54814">
    <property type="entry name" value="Prokaryotic type KH domain (KH-domain type II)"/>
    <property type="match status" value="1"/>
</dbReference>
<accession>A0A7C4YHY8</accession>
<dbReference type="SUPFAM" id="SSF52540">
    <property type="entry name" value="P-loop containing nucleoside triphosphate hydrolases"/>
    <property type="match status" value="1"/>
</dbReference>
<dbReference type="CDD" id="cd04163">
    <property type="entry name" value="Era"/>
    <property type="match status" value="1"/>
</dbReference>
<evidence type="ECO:0000256" key="1">
    <source>
        <dbReference type="ARBA" id="ARBA00007921"/>
    </source>
</evidence>
<name>A0A7C4YHY8_UNCW3</name>
<comment type="function">
    <text evidence="6">An essential GTPase that binds both GDP and GTP, with rapid nucleotide exchange. Plays a role in 16S rRNA processing and 30S ribosomal subunit biogenesis and possibly also in cell cycle regulation and energy metabolism.</text>
</comment>
<protein>
    <recommendedName>
        <fullName evidence="2 6">GTPase Era</fullName>
    </recommendedName>
</protein>
<dbReference type="EMBL" id="DTHG01000042">
    <property type="protein sequence ID" value="HGW91609.1"/>
    <property type="molecule type" value="Genomic_DNA"/>
</dbReference>
<comment type="caution">
    <text evidence="11">The sequence shown here is derived from an EMBL/GenBank/DDBJ whole genome shotgun (WGS) entry which is preliminary data.</text>
</comment>
<dbReference type="Pfam" id="PF07650">
    <property type="entry name" value="KH_2"/>
    <property type="match status" value="1"/>
</dbReference>
<dbReference type="PROSITE" id="PS50823">
    <property type="entry name" value="KH_TYPE_2"/>
    <property type="match status" value="1"/>
</dbReference>
<keyword evidence="3 6" id="KW-0547">Nucleotide-binding</keyword>
<keyword evidence="6" id="KW-0963">Cytoplasm</keyword>
<feature type="region of interest" description="G2" evidence="7">
    <location>
        <begin position="36"/>
        <end position="40"/>
    </location>
</feature>
<dbReference type="Pfam" id="PF01926">
    <property type="entry name" value="MMR_HSR1"/>
    <property type="match status" value="1"/>
</dbReference>
<dbReference type="GO" id="GO:0005886">
    <property type="term" value="C:plasma membrane"/>
    <property type="evidence" value="ECO:0007669"/>
    <property type="project" value="UniProtKB-SubCell"/>
</dbReference>
<evidence type="ECO:0000259" key="10">
    <source>
        <dbReference type="PROSITE" id="PS51713"/>
    </source>
</evidence>
<evidence type="ECO:0000256" key="3">
    <source>
        <dbReference type="ARBA" id="ARBA00022741"/>
    </source>
</evidence>
<keyword evidence="5 6" id="KW-0342">GTP-binding</keyword>
<keyword evidence="6" id="KW-1003">Cell membrane</keyword>
<dbReference type="GO" id="GO:0005525">
    <property type="term" value="F:GTP binding"/>
    <property type="evidence" value="ECO:0007669"/>
    <property type="project" value="UniProtKB-UniRule"/>
</dbReference>
<evidence type="ECO:0000313" key="11">
    <source>
        <dbReference type="EMBL" id="HGW91609.1"/>
    </source>
</evidence>
<keyword evidence="6" id="KW-0699">rRNA-binding</keyword>
<dbReference type="GO" id="GO:0000028">
    <property type="term" value="P:ribosomal small subunit assembly"/>
    <property type="evidence" value="ECO:0007669"/>
    <property type="project" value="TreeGrafter"/>
</dbReference>
<dbReference type="NCBIfam" id="NF000908">
    <property type="entry name" value="PRK00089.1"/>
    <property type="match status" value="1"/>
</dbReference>
<dbReference type="InterPro" id="IPR005225">
    <property type="entry name" value="Small_GTP-bd"/>
</dbReference>
<organism evidence="11">
    <name type="scientific">candidate division WOR-3 bacterium</name>
    <dbReference type="NCBI Taxonomy" id="2052148"/>
    <lineage>
        <taxon>Bacteria</taxon>
        <taxon>Bacteria division WOR-3</taxon>
    </lineage>
</organism>
<dbReference type="Gene3D" id="3.30.300.20">
    <property type="match status" value="1"/>
</dbReference>
<feature type="binding site" evidence="6">
    <location>
        <begin position="115"/>
        <end position="118"/>
    </location>
    <ligand>
        <name>GTP</name>
        <dbReference type="ChEBI" id="CHEBI:37565"/>
    </ligand>
</feature>
<feature type="binding site" evidence="6">
    <location>
        <begin position="10"/>
        <end position="17"/>
    </location>
    <ligand>
        <name>GTP</name>
        <dbReference type="ChEBI" id="CHEBI:37565"/>
    </ligand>
</feature>
<keyword evidence="6" id="KW-0472">Membrane</keyword>
<dbReference type="PROSITE" id="PS51713">
    <property type="entry name" value="G_ERA"/>
    <property type="match status" value="1"/>
</dbReference>
<dbReference type="InterPro" id="IPR005662">
    <property type="entry name" value="GTPase_Era-like"/>
</dbReference>
<dbReference type="PANTHER" id="PTHR42698:SF1">
    <property type="entry name" value="GTPASE ERA, MITOCHONDRIAL"/>
    <property type="match status" value="1"/>
</dbReference>
<dbReference type="CDD" id="cd22534">
    <property type="entry name" value="KH-II_Era"/>
    <property type="match status" value="1"/>
</dbReference>
<feature type="domain" description="KH type-2" evidence="9">
    <location>
        <begin position="187"/>
        <end position="267"/>
    </location>
</feature>
<dbReference type="NCBIfam" id="TIGR00436">
    <property type="entry name" value="era"/>
    <property type="match status" value="1"/>
</dbReference>
<comment type="subcellular location">
    <subcellularLocation>
        <location evidence="6">Cytoplasm</location>
    </subcellularLocation>
    <subcellularLocation>
        <location evidence="6">Cell membrane</location>
        <topology evidence="6">Peripheral membrane protein</topology>
    </subcellularLocation>
</comment>
<dbReference type="GO" id="GO:0043024">
    <property type="term" value="F:ribosomal small subunit binding"/>
    <property type="evidence" value="ECO:0007669"/>
    <property type="project" value="TreeGrafter"/>
</dbReference>
<reference evidence="11" key="1">
    <citation type="journal article" date="2020" name="mSystems">
        <title>Genome- and Community-Level Interaction Insights into Carbon Utilization and Element Cycling Functions of Hydrothermarchaeota in Hydrothermal Sediment.</title>
        <authorList>
            <person name="Zhou Z."/>
            <person name="Liu Y."/>
            <person name="Xu W."/>
            <person name="Pan J."/>
            <person name="Luo Z.H."/>
            <person name="Li M."/>
        </authorList>
    </citation>
    <scope>NUCLEOTIDE SEQUENCE [LARGE SCALE GENOMIC DNA]</scope>
    <source>
        <strain evidence="11">SpSt-780</strain>
    </source>
</reference>